<accession>A0A3D8SIR8</accession>
<sequence length="198" mass="18990">MHISKTLIPLALLAPLAAAIPDDGSLLGILTADDSSPESSYSVNPTVAETAVGAPVGVSGPVATSSSSAEDESSSTSTDSSPTSTTTSSAEPETAEDAATSTTTSIPTNILTAIDSDPTGSAVGSLTTVIGTATATAQQQSGSLAAETSSSAATATSSGEDEGSAASPTPTDDAAAAVLGSPASMLGAVLLSLAIRLF</sequence>
<evidence type="ECO:0000256" key="1">
    <source>
        <dbReference type="SAM" id="MobiDB-lite"/>
    </source>
</evidence>
<dbReference type="AlphaFoldDB" id="A0A3D8SIR8"/>
<protein>
    <recommendedName>
        <fullName evidence="5">GPI anchored protein</fullName>
    </recommendedName>
</protein>
<proteinExistence type="predicted"/>
<feature type="chain" id="PRO_5017716803" description="GPI anchored protein" evidence="2">
    <location>
        <begin position="20"/>
        <end position="198"/>
    </location>
</feature>
<dbReference type="Proteomes" id="UP000256690">
    <property type="component" value="Unassembled WGS sequence"/>
</dbReference>
<feature type="compositionally biased region" description="Low complexity" evidence="1">
    <location>
        <begin position="141"/>
        <end position="172"/>
    </location>
</feature>
<feature type="signal peptide" evidence="2">
    <location>
        <begin position="1"/>
        <end position="19"/>
    </location>
</feature>
<reference evidence="3 4" key="1">
    <citation type="journal article" date="2018" name="IMA Fungus">
        <title>IMA Genome-F 9: Draft genome sequence of Annulohypoxylon stygium, Aspergillus mulundensis, Berkeleyomyces basicola (syn. Thielaviopsis basicola), Ceratocystis smalleyi, two Cercospora beticola strains, Coleophoma cylindrospora, Fusarium fracticaudum, Phialophora cf. hyalina, and Morchella septimelata.</title>
        <authorList>
            <person name="Wingfield B.D."/>
            <person name="Bills G.F."/>
            <person name="Dong Y."/>
            <person name="Huang W."/>
            <person name="Nel W.J."/>
            <person name="Swalarsk-Parry B.S."/>
            <person name="Vaghefi N."/>
            <person name="Wilken P.M."/>
            <person name="An Z."/>
            <person name="de Beer Z.W."/>
            <person name="De Vos L."/>
            <person name="Chen L."/>
            <person name="Duong T.A."/>
            <person name="Gao Y."/>
            <person name="Hammerbacher A."/>
            <person name="Kikkert J.R."/>
            <person name="Li Y."/>
            <person name="Li H."/>
            <person name="Li K."/>
            <person name="Li Q."/>
            <person name="Liu X."/>
            <person name="Ma X."/>
            <person name="Naidoo K."/>
            <person name="Pethybridge S.J."/>
            <person name="Sun J."/>
            <person name="Steenkamp E.T."/>
            <person name="van der Nest M.A."/>
            <person name="van Wyk S."/>
            <person name="Wingfield M.J."/>
            <person name="Xiong C."/>
            <person name="Yue Q."/>
            <person name="Zhang X."/>
        </authorList>
    </citation>
    <scope>NUCLEOTIDE SEQUENCE [LARGE SCALE GENOMIC DNA]</scope>
    <source>
        <strain evidence="3 4">DSM 5745</strain>
    </source>
</reference>
<evidence type="ECO:0008006" key="5">
    <source>
        <dbReference type="Google" id="ProtNLM"/>
    </source>
</evidence>
<feature type="region of interest" description="Disordered" evidence="1">
    <location>
        <begin position="138"/>
        <end position="172"/>
    </location>
</feature>
<organism evidence="3 4">
    <name type="scientific">Aspergillus mulundensis</name>
    <dbReference type="NCBI Taxonomy" id="1810919"/>
    <lineage>
        <taxon>Eukaryota</taxon>
        <taxon>Fungi</taxon>
        <taxon>Dikarya</taxon>
        <taxon>Ascomycota</taxon>
        <taxon>Pezizomycotina</taxon>
        <taxon>Eurotiomycetes</taxon>
        <taxon>Eurotiomycetidae</taxon>
        <taxon>Eurotiales</taxon>
        <taxon>Aspergillaceae</taxon>
        <taxon>Aspergillus</taxon>
        <taxon>Aspergillus subgen. Nidulantes</taxon>
    </lineage>
</organism>
<keyword evidence="2" id="KW-0732">Signal</keyword>
<name>A0A3D8SIR8_9EURO</name>
<comment type="caution">
    <text evidence="3">The sequence shown here is derived from an EMBL/GenBank/DDBJ whole genome shotgun (WGS) entry which is preliminary data.</text>
</comment>
<dbReference type="GeneID" id="38113241"/>
<keyword evidence="4" id="KW-1185">Reference proteome</keyword>
<dbReference type="RefSeq" id="XP_026605753.1">
    <property type="nucleotide sequence ID" value="XM_026744887.1"/>
</dbReference>
<feature type="region of interest" description="Disordered" evidence="1">
    <location>
        <begin position="52"/>
        <end position="106"/>
    </location>
</feature>
<evidence type="ECO:0000313" key="3">
    <source>
        <dbReference type="EMBL" id="RDW86229.1"/>
    </source>
</evidence>
<feature type="compositionally biased region" description="Low complexity" evidence="1">
    <location>
        <begin position="52"/>
        <end position="105"/>
    </location>
</feature>
<evidence type="ECO:0000256" key="2">
    <source>
        <dbReference type="SAM" id="SignalP"/>
    </source>
</evidence>
<dbReference type="EMBL" id="PVWQ01000003">
    <property type="protein sequence ID" value="RDW86229.1"/>
    <property type="molecule type" value="Genomic_DNA"/>
</dbReference>
<evidence type="ECO:0000313" key="4">
    <source>
        <dbReference type="Proteomes" id="UP000256690"/>
    </source>
</evidence>
<gene>
    <name evidence="3" type="ORF">DSM5745_02871</name>
</gene>